<evidence type="ECO:0000256" key="1">
    <source>
        <dbReference type="SAM" id="Coils"/>
    </source>
</evidence>
<keyword evidence="1" id="KW-0175">Coiled coil</keyword>
<evidence type="ECO:0000313" key="2">
    <source>
        <dbReference type="EMBL" id="CAH3138601.1"/>
    </source>
</evidence>
<feature type="non-terminal residue" evidence="2">
    <location>
        <position position="173"/>
    </location>
</feature>
<evidence type="ECO:0000313" key="3">
    <source>
        <dbReference type="Proteomes" id="UP001159428"/>
    </source>
</evidence>
<dbReference type="AlphaFoldDB" id="A0AAU9X6Y4"/>
<reference evidence="2 3" key="1">
    <citation type="submission" date="2022-05" db="EMBL/GenBank/DDBJ databases">
        <authorList>
            <consortium name="Genoscope - CEA"/>
            <person name="William W."/>
        </authorList>
    </citation>
    <scope>NUCLEOTIDE SEQUENCE [LARGE SCALE GENOMIC DNA]</scope>
</reference>
<organism evidence="2 3">
    <name type="scientific">Pocillopora meandrina</name>
    <dbReference type="NCBI Taxonomy" id="46732"/>
    <lineage>
        <taxon>Eukaryota</taxon>
        <taxon>Metazoa</taxon>
        <taxon>Cnidaria</taxon>
        <taxon>Anthozoa</taxon>
        <taxon>Hexacorallia</taxon>
        <taxon>Scleractinia</taxon>
        <taxon>Astrocoeniina</taxon>
        <taxon>Pocilloporidae</taxon>
        <taxon>Pocillopora</taxon>
    </lineage>
</organism>
<keyword evidence="3" id="KW-1185">Reference proteome</keyword>
<name>A0AAU9X6Y4_9CNID</name>
<sequence>MWLYLKDKFIISNEAWHEIAIKANDLPNIYSIKKQINELNSKWNLKPTPGDAEGVQLGFAESLQEHTVRLQKNGEINDGETIKIKLSGDATNIGKGLTVVNFTFTILHEKDVAMDTYDNLRDSLADLQMEMSNLKEISANNCTYKIEYFLDGDLKFLALVCGLGRANEDYACV</sequence>
<dbReference type="PANTHER" id="PTHR31424:SF3">
    <property type="entry name" value="RING-TYPE DOMAIN-CONTAINING PROTEIN"/>
    <property type="match status" value="1"/>
</dbReference>
<feature type="coiled-coil region" evidence="1">
    <location>
        <begin position="110"/>
        <end position="137"/>
    </location>
</feature>
<proteinExistence type="predicted"/>
<gene>
    <name evidence="2" type="ORF">PMEA_00018510</name>
</gene>
<accession>A0AAU9X6Y4</accession>
<dbReference type="PANTHER" id="PTHR31424">
    <property type="entry name" value="PROTEIN CBG23806"/>
    <property type="match status" value="1"/>
</dbReference>
<dbReference type="Proteomes" id="UP001159428">
    <property type="component" value="Unassembled WGS sequence"/>
</dbReference>
<comment type="caution">
    <text evidence="2">The sequence shown here is derived from an EMBL/GenBank/DDBJ whole genome shotgun (WGS) entry which is preliminary data.</text>
</comment>
<protein>
    <submittedName>
        <fullName evidence="2">Uncharacterized protein</fullName>
    </submittedName>
</protein>
<dbReference type="EMBL" id="CALNXJ010000032">
    <property type="protein sequence ID" value="CAH3138601.1"/>
    <property type="molecule type" value="Genomic_DNA"/>
</dbReference>